<protein>
    <submittedName>
        <fullName evidence="1">Uncharacterized protein</fullName>
    </submittedName>
</protein>
<reference evidence="1" key="1">
    <citation type="submission" date="2020-07" db="EMBL/GenBank/DDBJ databases">
        <title>Ethylene signaling mediates host invasion by parasitic plants.</title>
        <authorList>
            <person name="Yoshida S."/>
        </authorList>
    </citation>
    <scope>NUCLEOTIDE SEQUENCE</scope>
    <source>
        <strain evidence="1">Okayama</strain>
    </source>
</reference>
<keyword evidence="2" id="KW-1185">Reference proteome</keyword>
<organism evidence="1 2">
    <name type="scientific">Phtheirospermum japonicum</name>
    <dbReference type="NCBI Taxonomy" id="374723"/>
    <lineage>
        <taxon>Eukaryota</taxon>
        <taxon>Viridiplantae</taxon>
        <taxon>Streptophyta</taxon>
        <taxon>Embryophyta</taxon>
        <taxon>Tracheophyta</taxon>
        <taxon>Spermatophyta</taxon>
        <taxon>Magnoliopsida</taxon>
        <taxon>eudicotyledons</taxon>
        <taxon>Gunneridae</taxon>
        <taxon>Pentapetalae</taxon>
        <taxon>asterids</taxon>
        <taxon>lamiids</taxon>
        <taxon>Lamiales</taxon>
        <taxon>Orobanchaceae</taxon>
        <taxon>Orobanchaceae incertae sedis</taxon>
        <taxon>Phtheirospermum</taxon>
    </lineage>
</organism>
<comment type="caution">
    <text evidence="1">The sequence shown here is derived from an EMBL/GenBank/DDBJ whole genome shotgun (WGS) entry which is preliminary data.</text>
</comment>
<gene>
    <name evidence="1" type="ORF">PHJA_002486100</name>
</gene>
<dbReference type="Proteomes" id="UP000653305">
    <property type="component" value="Unassembled WGS sequence"/>
</dbReference>
<dbReference type="AlphaFoldDB" id="A0A830CYQ4"/>
<evidence type="ECO:0000313" key="1">
    <source>
        <dbReference type="EMBL" id="GFQ03423.1"/>
    </source>
</evidence>
<accession>A0A830CYQ4</accession>
<evidence type="ECO:0000313" key="2">
    <source>
        <dbReference type="Proteomes" id="UP000653305"/>
    </source>
</evidence>
<dbReference type="EMBL" id="BMAC01000828">
    <property type="protein sequence ID" value="GFQ03423.1"/>
    <property type="molecule type" value="Genomic_DNA"/>
</dbReference>
<name>A0A830CYQ4_9LAMI</name>
<sequence>MGKASVVVCQKVGNRVQSEADVDSSIMGKASEKNLVEVNMALKTKLEGTSAAISAARGKPGTIPARACSA</sequence>
<proteinExistence type="predicted"/>